<evidence type="ECO:0000313" key="1">
    <source>
        <dbReference type="EMBL" id="KAI3678400.1"/>
    </source>
</evidence>
<dbReference type="Proteomes" id="UP001055879">
    <property type="component" value="Linkage Group LG14"/>
</dbReference>
<accession>A0ACB8Y3S2</accession>
<gene>
    <name evidence="1" type="ORF">L6452_37690</name>
</gene>
<keyword evidence="2" id="KW-1185">Reference proteome</keyword>
<sequence>MVHSKFPRVFVSIDCGASGSYTDENSILWTGDGDLISNGVSHTVQSNYSISHVYDTLRAFTTRKKNCYSIEVEEGGKVLVRVVFNYGNYDRKSNPPTFDLHFDGNFWITVNTSDPILYEVIYVVKRKVTSVCVAQINPNQFPFISSLEVRSIDSQAYNHIGPNYALLLNYRVAYGANETIRFPSDPYDRIWDPVIVDGGLVHLVNDASFINIDTPNKPPQAVLKNAMATPDTSLFISSTLRTISYPFRHPMYINWYFTEVKELNSTEMRSFRIRIDNLPFSLPIVPRFGNVTEYFISNLSITPVTNFSIRSVGSSTLPPLLNAFEIYSISDALTNGTYNKDVEGLVSLQNAFDVLQEWGGDPCLPAPYSWEWIKCNDAPTPRVTSLNLNGYNLSGPLPDFSNMDALEIIDLHNNSLIGPVPDFLGTMLNLKQLNLADNQFHGSIPRSLSRNSQLNLSDTGNPLLCTNNRSCPRSNSDKKKTSKLLILVITIPIFFMF</sequence>
<reference evidence="2" key="1">
    <citation type="journal article" date="2022" name="Mol. Ecol. Resour.">
        <title>The genomes of chicory, endive, great burdock and yacon provide insights into Asteraceae palaeo-polyploidization history and plant inulin production.</title>
        <authorList>
            <person name="Fan W."/>
            <person name="Wang S."/>
            <person name="Wang H."/>
            <person name="Wang A."/>
            <person name="Jiang F."/>
            <person name="Liu H."/>
            <person name="Zhao H."/>
            <person name="Xu D."/>
            <person name="Zhang Y."/>
        </authorList>
    </citation>
    <scope>NUCLEOTIDE SEQUENCE [LARGE SCALE GENOMIC DNA]</scope>
    <source>
        <strain evidence="2">cv. Niubang</strain>
    </source>
</reference>
<name>A0ACB8Y3S2_ARCLA</name>
<evidence type="ECO:0000313" key="2">
    <source>
        <dbReference type="Proteomes" id="UP001055879"/>
    </source>
</evidence>
<protein>
    <submittedName>
        <fullName evidence="1">Uncharacterized protein</fullName>
    </submittedName>
</protein>
<proteinExistence type="predicted"/>
<reference evidence="1 2" key="2">
    <citation type="journal article" date="2022" name="Mol. Ecol. Resour.">
        <title>The genomes of chicory, endive, great burdock and yacon provide insights into Asteraceae paleo-polyploidization history and plant inulin production.</title>
        <authorList>
            <person name="Fan W."/>
            <person name="Wang S."/>
            <person name="Wang H."/>
            <person name="Wang A."/>
            <person name="Jiang F."/>
            <person name="Liu H."/>
            <person name="Zhao H."/>
            <person name="Xu D."/>
            <person name="Zhang Y."/>
        </authorList>
    </citation>
    <scope>NUCLEOTIDE SEQUENCE [LARGE SCALE GENOMIC DNA]</scope>
    <source>
        <strain evidence="2">cv. Niubang</strain>
    </source>
</reference>
<dbReference type="EMBL" id="CM042060">
    <property type="protein sequence ID" value="KAI3678400.1"/>
    <property type="molecule type" value="Genomic_DNA"/>
</dbReference>
<comment type="caution">
    <text evidence="1">The sequence shown here is derived from an EMBL/GenBank/DDBJ whole genome shotgun (WGS) entry which is preliminary data.</text>
</comment>
<organism evidence="1 2">
    <name type="scientific">Arctium lappa</name>
    <name type="common">Greater burdock</name>
    <name type="synonym">Lappa major</name>
    <dbReference type="NCBI Taxonomy" id="4217"/>
    <lineage>
        <taxon>Eukaryota</taxon>
        <taxon>Viridiplantae</taxon>
        <taxon>Streptophyta</taxon>
        <taxon>Embryophyta</taxon>
        <taxon>Tracheophyta</taxon>
        <taxon>Spermatophyta</taxon>
        <taxon>Magnoliopsida</taxon>
        <taxon>eudicotyledons</taxon>
        <taxon>Gunneridae</taxon>
        <taxon>Pentapetalae</taxon>
        <taxon>asterids</taxon>
        <taxon>campanulids</taxon>
        <taxon>Asterales</taxon>
        <taxon>Asteraceae</taxon>
        <taxon>Carduoideae</taxon>
        <taxon>Cardueae</taxon>
        <taxon>Arctiinae</taxon>
        <taxon>Arctium</taxon>
    </lineage>
</organism>